<dbReference type="InterPro" id="IPR036890">
    <property type="entry name" value="HATPase_C_sf"/>
</dbReference>
<dbReference type="GO" id="GO:0000155">
    <property type="term" value="F:phosphorelay sensor kinase activity"/>
    <property type="evidence" value="ECO:0007669"/>
    <property type="project" value="InterPro"/>
</dbReference>
<dbReference type="CDD" id="cd00082">
    <property type="entry name" value="HisKA"/>
    <property type="match status" value="1"/>
</dbReference>
<evidence type="ECO:0000313" key="11">
    <source>
        <dbReference type="Proteomes" id="UP000000493"/>
    </source>
</evidence>
<dbReference type="RefSeq" id="WP_013926733.1">
    <property type="nucleotide sequence ID" value="NC_015703.1"/>
</dbReference>
<dbReference type="InterPro" id="IPR013767">
    <property type="entry name" value="PAS_fold"/>
</dbReference>
<dbReference type="SMART" id="SM00065">
    <property type="entry name" value="GAF"/>
    <property type="match status" value="1"/>
</dbReference>
<feature type="domain" description="PAC" evidence="9">
    <location>
        <begin position="231"/>
        <end position="285"/>
    </location>
</feature>
<evidence type="ECO:0000256" key="5">
    <source>
        <dbReference type="ARBA" id="ARBA00022777"/>
    </source>
</evidence>
<evidence type="ECO:0000256" key="1">
    <source>
        <dbReference type="ARBA" id="ARBA00000085"/>
    </source>
</evidence>
<evidence type="ECO:0000256" key="3">
    <source>
        <dbReference type="ARBA" id="ARBA00022553"/>
    </source>
</evidence>
<sequence>MIENGLQKIINRFLETLCTTDAEGRFLTISTAAAHLWGYTPHELLGMSYCEVMYADDKEVGEQKLAEIKSQTQTITFTNRCIHKNGWLIYIIWSGFWDNDEQRFYLTVKEAEQQRPEEFAPYQKELNTLFSPERNNKQPDTNTKSAERKAEYHHLKLLESVITNTTDAVIITEAEPIDDVGPRILYVNAAFTHMTGYTREDVLGKTPRILQGPKTDRRELDRMRHALETWQPCEITVINYKKTGEEFWIHMAVNPVADENGWYTHWVSIERDVTQQKNEELRKRLLVEISQLFNRNETLIPTLQTVLEHLAAFAGFNLAEAWLISSDQKQINLIATYSKDEAARKFYKESENIKSFPFGNGLPGTVWKNHKVELWGQLHSKDDFIRKTAAEISGTTAVMGIPLTHNEKVLGVLVFGTCQPAAQLTYFEELFKELEFFLGTELRRKLIEDELNHIFNSTPGIICLSSFDGYFKRMSPAACRLLEYSEEELLAQPFLHFIHPDDYHKTTHEVAHLQQGQTTFHFENRFITKTGKVKWLAWTATKSAEEDLMFGIAKDITEQKNLQLLLDTASELAKIGSWELDLIHHSIYWSKVVRDIHETGKDFIPDFINGLHFYREDVRETVLKIIRECIKNRTPFDFEMPIITAKGNERWIRTIGQGEYKDEKCVRLYGSFQDIHLRKMAELELQQAYAEKNSILESIQDGFLTVNKEWAVTYWNRKAETILGTNREGIIGQKLWDTNKVFITPELYAHLHKAADTGAASSFETYFPELENWFEISIYPSETGLSAYFKDISNRKKAEEEFRQSNERFQKVTAATQDAIWDWDIENDSLYWGEGFKTLFGYSIESSDPTLHSWRDRIHPEDLEEITQALANLFADPSINKCQQEYRYRKATGEYAFVIDRYAIIRNKDGKPIRMIGAMTDITYRKEAEEALKRLNETLNVRAKELALSNAELEQFAYVASHDLQEPLRMVTGFLTQLDKKYGDSLDAKAKQYIAFAVDGAKRMRQIILDLLDFSRVGKTVNTIEDVSIKALTDEVCQLQSTLIEESKAVFHCHHLPTIRTYRAPLFQVFQNLIGNALKYRKEGIPPEIVIQATENPAEWLFSIRDNGIGIREEYFEKIFVIFQRLHNKEKYSGTGIGLSIVKKIIENLGGRIWLESEPDRGSTFYFTIPK</sequence>
<dbReference type="InterPro" id="IPR036097">
    <property type="entry name" value="HisK_dim/P_sf"/>
</dbReference>
<dbReference type="EMBL" id="CP002859">
    <property type="protein sequence ID" value="AEI47414.1"/>
    <property type="molecule type" value="Genomic_DNA"/>
</dbReference>
<dbReference type="EC" id="2.7.13.3" evidence="2"/>
<evidence type="ECO:0000256" key="4">
    <source>
        <dbReference type="ARBA" id="ARBA00022679"/>
    </source>
</evidence>
<dbReference type="FunFam" id="3.30.565.10:FF:000006">
    <property type="entry name" value="Sensor histidine kinase WalK"/>
    <property type="match status" value="1"/>
</dbReference>
<dbReference type="SUPFAM" id="SSF55785">
    <property type="entry name" value="PYP-like sensor domain (PAS domain)"/>
    <property type="match status" value="6"/>
</dbReference>
<evidence type="ECO:0000259" key="8">
    <source>
        <dbReference type="PROSITE" id="PS50112"/>
    </source>
</evidence>
<name>A0A7U4E4T7_RUNSL</name>
<dbReference type="Gene3D" id="3.30.450.20">
    <property type="entry name" value="PAS domain"/>
    <property type="match status" value="6"/>
</dbReference>
<comment type="catalytic activity">
    <reaction evidence="1">
        <text>ATP + protein L-histidine = ADP + protein N-phospho-L-histidine.</text>
        <dbReference type="EC" id="2.7.13.3"/>
    </reaction>
</comment>
<dbReference type="PANTHER" id="PTHR43304">
    <property type="entry name" value="PHYTOCHROME-LIKE PROTEIN CPH1"/>
    <property type="match status" value="1"/>
</dbReference>
<feature type="region of interest" description="Disordered" evidence="6">
    <location>
        <begin position="129"/>
        <end position="148"/>
    </location>
</feature>
<dbReference type="InterPro" id="IPR000700">
    <property type="entry name" value="PAS-assoc_C"/>
</dbReference>
<dbReference type="AlphaFoldDB" id="A0A7U4E4T7"/>
<feature type="domain" description="PAS" evidence="8">
    <location>
        <begin position="688"/>
        <end position="762"/>
    </location>
</feature>
<dbReference type="InterPro" id="IPR052162">
    <property type="entry name" value="Sensor_kinase/Photoreceptor"/>
</dbReference>
<feature type="domain" description="PAC" evidence="9">
    <location>
        <begin position="636"/>
        <end position="687"/>
    </location>
</feature>
<dbReference type="Pfam" id="PF13426">
    <property type="entry name" value="PAS_9"/>
    <property type="match status" value="1"/>
</dbReference>
<dbReference type="PROSITE" id="PS50112">
    <property type="entry name" value="PAS"/>
    <property type="match status" value="5"/>
</dbReference>
<dbReference type="SMART" id="SM00388">
    <property type="entry name" value="HisKA"/>
    <property type="match status" value="1"/>
</dbReference>
<evidence type="ECO:0000256" key="2">
    <source>
        <dbReference type="ARBA" id="ARBA00012438"/>
    </source>
</evidence>
<dbReference type="InterPro" id="IPR029016">
    <property type="entry name" value="GAF-like_dom_sf"/>
</dbReference>
<dbReference type="Pfam" id="PF13185">
    <property type="entry name" value="GAF_2"/>
    <property type="match status" value="1"/>
</dbReference>
<dbReference type="SMART" id="SM00387">
    <property type="entry name" value="HATPase_c"/>
    <property type="match status" value="1"/>
</dbReference>
<feature type="domain" description="PAS" evidence="8">
    <location>
        <begin position="805"/>
        <end position="877"/>
    </location>
</feature>
<dbReference type="PROSITE" id="PS50109">
    <property type="entry name" value="HIS_KIN"/>
    <property type="match status" value="1"/>
</dbReference>
<evidence type="ECO:0000256" key="6">
    <source>
        <dbReference type="SAM" id="MobiDB-lite"/>
    </source>
</evidence>
<dbReference type="InterPro" id="IPR004358">
    <property type="entry name" value="Sig_transdc_His_kin-like_C"/>
</dbReference>
<dbReference type="NCBIfam" id="TIGR00229">
    <property type="entry name" value="sensory_box"/>
    <property type="match status" value="5"/>
</dbReference>
<dbReference type="Pfam" id="PF00512">
    <property type="entry name" value="HisKA"/>
    <property type="match status" value="1"/>
</dbReference>
<dbReference type="KEGG" id="rsi:Runsl_0983"/>
<feature type="domain" description="Histidine kinase" evidence="7">
    <location>
        <begin position="959"/>
        <end position="1171"/>
    </location>
</feature>
<accession>A0A7U4E4T7</accession>
<proteinExistence type="predicted"/>
<dbReference type="Proteomes" id="UP000000493">
    <property type="component" value="Chromosome"/>
</dbReference>
<dbReference type="CDD" id="cd16921">
    <property type="entry name" value="HATPase_FilI-like"/>
    <property type="match status" value="1"/>
</dbReference>
<dbReference type="Gene3D" id="3.30.450.40">
    <property type="match status" value="1"/>
</dbReference>
<dbReference type="PROSITE" id="PS50113">
    <property type="entry name" value="PAC"/>
    <property type="match status" value="3"/>
</dbReference>
<dbReference type="Pfam" id="PF02518">
    <property type="entry name" value="HATPase_c"/>
    <property type="match status" value="1"/>
</dbReference>
<reference evidence="11" key="1">
    <citation type="submission" date="2011-06" db="EMBL/GenBank/DDBJ databases">
        <title>The complete genome of chromosome of Runella slithyformis DSM 19594.</title>
        <authorList>
            <consortium name="US DOE Joint Genome Institute (JGI-PGF)"/>
            <person name="Lucas S."/>
            <person name="Han J."/>
            <person name="Lapidus A."/>
            <person name="Bruce D."/>
            <person name="Goodwin L."/>
            <person name="Pitluck S."/>
            <person name="Peters L."/>
            <person name="Kyrpides N."/>
            <person name="Mavromatis K."/>
            <person name="Ivanova N."/>
            <person name="Ovchinnikova G."/>
            <person name="Zhang X."/>
            <person name="Misra M."/>
            <person name="Detter J.C."/>
            <person name="Tapia R."/>
            <person name="Han C."/>
            <person name="Land M."/>
            <person name="Hauser L."/>
            <person name="Markowitz V."/>
            <person name="Cheng J.-F."/>
            <person name="Hugenholtz P."/>
            <person name="Woyke T."/>
            <person name="Wu D."/>
            <person name="Tindall B."/>
            <person name="Faehrich R."/>
            <person name="Brambilla E."/>
            <person name="Klenk H.-P."/>
            <person name="Eisen J.A."/>
        </authorList>
    </citation>
    <scope>NUCLEOTIDE SEQUENCE [LARGE SCALE GENOMIC DNA]</scope>
    <source>
        <strain evidence="11">ATCC 29530 / DSM 19594 / LMG 11500 / NCIMB 11436 / LSU 4</strain>
    </source>
</reference>
<keyword evidence="11" id="KW-1185">Reference proteome</keyword>
<feature type="domain" description="PAS" evidence="8">
    <location>
        <begin position="447"/>
        <end position="517"/>
    </location>
</feature>
<dbReference type="SUPFAM" id="SSF47384">
    <property type="entry name" value="Homodimeric domain of signal transducing histidine kinase"/>
    <property type="match status" value="1"/>
</dbReference>
<dbReference type="Gene3D" id="3.30.565.10">
    <property type="entry name" value="Histidine kinase-like ATPase, C-terminal domain"/>
    <property type="match status" value="1"/>
</dbReference>
<dbReference type="InterPro" id="IPR003661">
    <property type="entry name" value="HisK_dim/P_dom"/>
</dbReference>
<dbReference type="SUPFAM" id="SSF55874">
    <property type="entry name" value="ATPase domain of HSP90 chaperone/DNA topoisomerase II/histidine kinase"/>
    <property type="match status" value="1"/>
</dbReference>
<dbReference type="GO" id="GO:0006355">
    <property type="term" value="P:regulation of DNA-templated transcription"/>
    <property type="evidence" value="ECO:0007669"/>
    <property type="project" value="InterPro"/>
</dbReference>
<dbReference type="SUPFAM" id="SSF55781">
    <property type="entry name" value="GAF domain-like"/>
    <property type="match status" value="1"/>
</dbReference>
<protein>
    <recommendedName>
        <fullName evidence="2">histidine kinase</fullName>
        <ecNumber evidence="2">2.7.13.3</ecNumber>
    </recommendedName>
</protein>
<dbReference type="InterPro" id="IPR035965">
    <property type="entry name" value="PAS-like_dom_sf"/>
</dbReference>
<dbReference type="InterPro" id="IPR013655">
    <property type="entry name" value="PAS_fold_3"/>
</dbReference>
<feature type="domain" description="PAS" evidence="8">
    <location>
        <begin position="154"/>
        <end position="230"/>
    </location>
</feature>
<dbReference type="Gene3D" id="1.10.287.130">
    <property type="match status" value="1"/>
</dbReference>
<keyword evidence="4" id="KW-0808">Transferase</keyword>
<dbReference type="InterPro" id="IPR005467">
    <property type="entry name" value="His_kinase_dom"/>
</dbReference>
<feature type="domain" description="PAC" evidence="9">
    <location>
        <begin position="882"/>
        <end position="934"/>
    </location>
</feature>
<evidence type="ECO:0000259" key="7">
    <source>
        <dbReference type="PROSITE" id="PS50109"/>
    </source>
</evidence>
<dbReference type="Pfam" id="PF08447">
    <property type="entry name" value="PAS_3"/>
    <property type="match status" value="4"/>
</dbReference>
<dbReference type="InterPro" id="IPR000014">
    <property type="entry name" value="PAS"/>
</dbReference>
<evidence type="ECO:0000313" key="10">
    <source>
        <dbReference type="EMBL" id="AEI47414.1"/>
    </source>
</evidence>
<feature type="domain" description="PAS" evidence="8">
    <location>
        <begin position="2"/>
        <end position="72"/>
    </location>
</feature>
<evidence type="ECO:0000259" key="9">
    <source>
        <dbReference type="PROSITE" id="PS50113"/>
    </source>
</evidence>
<dbReference type="SMART" id="SM00086">
    <property type="entry name" value="PAC"/>
    <property type="match status" value="4"/>
</dbReference>
<dbReference type="InterPro" id="IPR003018">
    <property type="entry name" value="GAF"/>
</dbReference>
<reference evidence="10 11" key="2">
    <citation type="journal article" date="2012" name="Stand. Genomic Sci.">
        <title>Complete genome sequence of the aquatic bacterium Runella slithyformis type strain (LSU 4(T)).</title>
        <authorList>
            <person name="Copeland A."/>
            <person name="Zhang X."/>
            <person name="Misra M."/>
            <person name="Lapidus A."/>
            <person name="Nolan M."/>
            <person name="Lucas S."/>
            <person name="Deshpande S."/>
            <person name="Cheng J.F."/>
            <person name="Tapia R."/>
            <person name="Goodwin L.A."/>
            <person name="Pitluck S."/>
            <person name="Liolios K."/>
            <person name="Pagani I."/>
            <person name="Ivanova N."/>
            <person name="Mikhailova N."/>
            <person name="Pati A."/>
            <person name="Chen A."/>
            <person name="Palaniappan K."/>
            <person name="Land M."/>
            <person name="Hauser L."/>
            <person name="Pan C."/>
            <person name="Jeffries C.D."/>
            <person name="Detter J.C."/>
            <person name="Brambilla E.M."/>
            <person name="Rohde M."/>
            <person name="Djao O.D."/>
            <person name="Goker M."/>
            <person name="Sikorski J."/>
            <person name="Tindall B.J."/>
            <person name="Woyke T."/>
            <person name="Bristow J."/>
            <person name="Eisen J.A."/>
            <person name="Markowitz V."/>
            <person name="Hugenholtz P."/>
            <person name="Kyrpides N.C."/>
            <person name="Klenk H.P."/>
            <person name="Mavromatis K."/>
        </authorList>
    </citation>
    <scope>NUCLEOTIDE SEQUENCE [LARGE SCALE GENOMIC DNA]</scope>
    <source>
        <strain evidence="11">ATCC 29530 / DSM 19594 / LMG 11500 / NCIMB 11436 / LSU 4</strain>
    </source>
</reference>
<dbReference type="PANTHER" id="PTHR43304:SF1">
    <property type="entry name" value="PAC DOMAIN-CONTAINING PROTEIN"/>
    <property type="match status" value="1"/>
</dbReference>
<organism evidence="10 11">
    <name type="scientific">Runella slithyformis (strain ATCC 29530 / DSM 19594 / LMG 11500 / NCIMB 11436 / LSU 4)</name>
    <dbReference type="NCBI Taxonomy" id="761193"/>
    <lineage>
        <taxon>Bacteria</taxon>
        <taxon>Pseudomonadati</taxon>
        <taxon>Bacteroidota</taxon>
        <taxon>Cytophagia</taxon>
        <taxon>Cytophagales</taxon>
        <taxon>Spirosomataceae</taxon>
        <taxon>Runella</taxon>
    </lineage>
</organism>
<keyword evidence="3" id="KW-0597">Phosphoprotein</keyword>
<dbReference type="SMART" id="SM00091">
    <property type="entry name" value="PAS"/>
    <property type="match status" value="5"/>
</dbReference>
<gene>
    <name evidence="10" type="ordered locus">Runsl_0983</name>
</gene>
<dbReference type="Pfam" id="PF00989">
    <property type="entry name" value="PAS"/>
    <property type="match status" value="1"/>
</dbReference>
<dbReference type="CDD" id="cd00130">
    <property type="entry name" value="PAS"/>
    <property type="match status" value="5"/>
</dbReference>
<dbReference type="InterPro" id="IPR003594">
    <property type="entry name" value="HATPase_dom"/>
</dbReference>
<dbReference type="PRINTS" id="PR00344">
    <property type="entry name" value="BCTRLSENSOR"/>
</dbReference>
<dbReference type="InterPro" id="IPR001610">
    <property type="entry name" value="PAC"/>
</dbReference>
<keyword evidence="5 10" id="KW-0418">Kinase</keyword>